<name>A0ABP1RGJ9_9HEXA</name>
<keyword evidence="4" id="KW-1185">Reference proteome</keyword>
<gene>
    <name evidence="3" type="ORF">ODALV1_LOCUS21916</name>
</gene>
<protein>
    <recommendedName>
        <fullName evidence="2">ERAP1-like C-terminal domain-containing protein</fullName>
    </recommendedName>
</protein>
<dbReference type="EMBL" id="CAXLJM020000072">
    <property type="protein sequence ID" value="CAL8127622.1"/>
    <property type="molecule type" value="Genomic_DNA"/>
</dbReference>
<dbReference type="Pfam" id="PF11838">
    <property type="entry name" value="ERAP1_C"/>
    <property type="match status" value="1"/>
</dbReference>
<comment type="caution">
    <text evidence="3">The sequence shown here is derived from an EMBL/GenBank/DDBJ whole genome shotgun (WGS) entry which is preliminary data.</text>
</comment>
<dbReference type="Proteomes" id="UP001642540">
    <property type="component" value="Unassembled WGS sequence"/>
</dbReference>
<dbReference type="InterPro" id="IPR024571">
    <property type="entry name" value="ERAP1-like_C_dom"/>
</dbReference>
<comment type="similarity">
    <text evidence="1">Belongs to the peptidase M1 family.</text>
</comment>
<dbReference type="PANTHER" id="PTHR11533">
    <property type="entry name" value="PROTEASE M1 ZINC METALLOPROTEASE"/>
    <property type="match status" value="1"/>
</dbReference>
<reference evidence="3 4" key="1">
    <citation type="submission" date="2024-08" db="EMBL/GenBank/DDBJ databases">
        <authorList>
            <person name="Cucini C."/>
            <person name="Frati F."/>
        </authorList>
    </citation>
    <scope>NUCLEOTIDE SEQUENCE [LARGE SCALE GENOMIC DNA]</scope>
</reference>
<evidence type="ECO:0000259" key="2">
    <source>
        <dbReference type="Pfam" id="PF11838"/>
    </source>
</evidence>
<evidence type="ECO:0000313" key="4">
    <source>
        <dbReference type="Proteomes" id="UP001642540"/>
    </source>
</evidence>
<sequence>MSWACEDGKPSRYCGEEARKTLGEWIINSANFSTSSDKTVRSLSCAAAAEGGKEAFELLYEKYQAVAEPDDLNGELKAAYNILKSIACTREPQIVQELLNRTLNPNSTANRDAHFIWEKLLENPIGRKEILPFLRSNLDRVLTMFDHRNDEEMRIGALNLISKVLMDVSTVSGFEEQLVEIETFARDNESLLGKLTADFILAGISRQNVEWMGTEGKQVLEWLTYQN</sequence>
<accession>A0ABP1RGJ9</accession>
<evidence type="ECO:0000256" key="1">
    <source>
        <dbReference type="ARBA" id="ARBA00010136"/>
    </source>
</evidence>
<feature type="domain" description="ERAP1-like C-terminal" evidence="2">
    <location>
        <begin position="2"/>
        <end position="189"/>
    </location>
</feature>
<proteinExistence type="inferred from homology"/>
<organism evidence="3 4">
    <name type="scientific">Orchesella dallaii</name>
    <dbReference type="NCBI Taxonomy" id="48710"/>
    <lineage>
        <taxon>Eukaryota</taxon>
        <taxon>Metazoa</taxon>
        <taxon>Ecdysozoa</taxon>
        <taxon>Arthropoda</taxon>
        <taxon>Hexapoda</taxon>
        <taxon>Collembola</taxon>
        <taxon>Entomobryomorpha</taxon>
        <taxon>Entomobryoidea</taxon>
        <taxon>Orchesellidae</taxon>
        <taxon>Orchesellinae</taxon>
        <taxon>Orchesella</taxon>
    </lineage>
</organism>
<evidence type="ECO:0000313" key="3">
    <source>
        <dbReference type="EMBL" id="CAL8127622.1"/>
    </source>
</evidence>
<dbReference type="PANTHER" id="PTHR11533:SF299">
    <property type="entry name" value="AMINOPEPTIDASE"/>
    <property type="match status" value="1"/>
</dbReference>
<dbReference type="Gene3D" id="1.25.50.20">
    <property type="match status" value="1"/>
</dbReference>
<dbReference type="InterPro" id="IPR050344">
    <property type="entry name" value="Peptidase_M1_aminopeptidases"/>
</dbReference>